<evidence type="ECO:0000256" key="2">
    <source>
        <dbReference type="ARBA" id="ARBA00008685"/>
    </source>
</evidence>
<evidence type="ECO:0000256" key="3">
    <source>
        <dbReference type="ARBA" id="ARBA00008936"/>
    </source>
</evidence>
<dbReference type="FunFam" id="3.40.50.2300:FF:000188">
    <property type="entry name" value="Glutamate receptor"/>
    <property type="match status" value="1"/>
</dbReference>
<comment type="function">
    <text evidence="16">Glutamate-gated receptor that probably acts as a non-selective cation channel. May be involved in light-signal transduction and calcium homeostasis via the regulation of calcium influx into cells.</text>
</comment>
<sequence>MLMVANVSGIREIGVGVILDMDSNVGKSSWFCMLMALEDVYGGHHDNFSNIIRYHLRDLKYNYQAAFAAVDLINNTQVIALVGPQQSSQANFVLDIAYESKVPIISTATSPDLSSKPNPYFIRIAQSSSTQAQPIAALIKSFGWTQVVFVSENTDFGRALVPYLFDAMVNNGVQVKYQAILSPYSTDGSIRQQLDKLKAMRTRVFVVHMLPALASRFFKNVNVVGMMAEGYVWVITDVVTGLLHRLDPRDLEYMQGVVGVKPYIAPSNQLTKFEKKWRRRVLKEYPETDMVELDMFGIWSYDLVFALATAIQRIGSESSTISEMRSKILPMIQNIRLKGLSGDFDVVNGQLQTLSYQIVNVIGPKGEKHVGFWNPITGLSHRICNNQSFDYLADKDDLGTIIWPGDTLEVPTGWDNKKLRVGVPVQTGFKEFFDAHRDPATNMVYANGFCMDVFYAVIDAMPHVVNFQIIPYDTPDGKSAGNANDLVYQIVLGKFDMVAGPIAILSNRSKYVDFTYPYLEEGIAMAVPVKVDDRKNAWIFMKPLETKLWITIAVFFIYNGVAIWVFEHRENNEFRGERHQQVGTILWFSLSTLVFAHRERLITNFARFVVIVWVFVVLVLTSSYTASLSSMLTIQNLQPTLTNIHEIVERGDYVGYHADSFVKGLLENIGVPDEQLRKYNSIQEYDKALSDGSKNNGVSAIVDGIPFLKLLQAKYCNKYLIVGPTYKTAGIGFAFPKGSPHVDTFSRAILKVIEGQMRNISDKWLGREDDCPDINPGVQTFDELTLASFKGLFFIAGLSTTGALLVYIAMFLYENKDILESNDSIYQKIVALKRKFSEMVEEEQSRVVLVGDGIARVYGLNEIQDGKMVEFASGVREIALNLESENVRIVVFGSYTPVKDGDFVKCIVSIVDVLRESLYYVGVIFKTNHI</sequence>
<keyword evidence="9 19" id="KW-1133">Transmembrane helix</keyword>
<feature type="transmembrane region" description="Helical" evidence="19">
    <location>
        <begin position="791"/>
        <end position="813"/>
    </location>
</feature>
<evidence type="ECO:0000256" key="10">
    <source>
        <dbReference type="ARBA" id="ARBA00023065"/>
    </source>
</evidence>
<dbReference type="PANTHER" id="PTHR34836:SF1">
    <property type="entry name" value="OS09G0428600 PROTEIN"/>
    <property type="match status" value="1"/>
</dbReference>
<proteinExistence type="inferred from homology"/>
<protein>
    <recommendedName>
        <fullName evidence="17">Glutamate receptor</fullName>
    </recommendedName>
</protein>
<dbReference type="CDD" id="cd18116">
    <property type="entry name" value="ATP-synt_F1_alpha_N"/>
    <property type="match status" value="1"/>
</dbReference>
<dbReference type="Proteomes" id="UP000326396">
    <property type="component" value="Linkage Group LG3"/>
</dbReference>
<comment type="similarity">
    <text evidence="3">Belongs to the ATPase alpha/beta chains family.</text>
</comment>
<comment type="similarity">
    <text evidence="2 17">Belongs to the glutamate-gated ion channel (TC 1.A.10.1) family.</text>
</comment>
<feature type="transmembrane region" description="Helical" evidence="19">
    <location>
        <begin position="548"/>
        <end position="566"/>
    </location>
</feature>
<evidence type="ECO:0000256" key="17">
    <source>
        <dbReference type="PIRNR" id="PIRNR037090"/>
    </source>
</evidence>
<evidence type="ECO:0000256" key="13">
    <source>
        <dbReference type="ARBA" id="ARBA00023180"/>
    </source>
</evidence>
<organism evidence="21 22">
    <name type="scientific">Mikania micrantha</name>
    <name type="common">bitter vine</name>
    <dbReference type="NCBI Taxonomy" id="192012"/>
    <lineage>
        <taxon>Eukaryota</taxon>
        <taxon>Viridiplantae</taxon>
        <taxon>Streptophyta</taxon>
        <taxon>Embryophyta</taxon>
        <taxon>Tracheophyta</taxon>
        <taxon>Spermatophyta</taxon>
        <taxon>Magnoliopsida</taxon>
        <taxon>eudicotyledons</taxon>
        <taxon>Gunneridae</taxon>
        <taxon>Pentapetalae</taxon>
        <taxon>asterids</taxon>
        <taxon>campanulids</taxon>
        <taxon>Asterales</taxon>
        <taxon>Asteraceae</taxon>
        <taxon>Asteroideae</taxon>
        <taxon>Heliantheae alliance</taxon>
        <taxon>Eupatorieae</taxon>
        <taxon>Mikania</taxon>
    </lineage>
</organism>
<evidence type="ECO:0000256" key="6">
    <source>
        <dbReference type="ARBA" id="ARBA00022692"/>
    </source>
</evidence>
<accession>A0A5N6N8Z0</accession>
<dbReference type="Gene3D" id="3.40.190.10">
    <property type="entry name" value="Periplasmic binding protein-like II"/>
    <property type="match status" value="2"/>
</dbReference>
<keyword evidence="18" id="KW-1015">Disulfide bond</keyword>
<dbReference type="InterPro" id="IPR044440">
    <property type="entry name" value="GABAb_receptor_plant_PBP1"/>
</dbReference>
<keyword evidence="11 17" id="KW-0472">Membrane</keyword>
<dbReference type="Gene3D" id="3.40.50.2300">
    <property type="match status" value="2"/>
</dbReference>
<gene>
    <name evidence="21" type="ORF">E3N88_26425</name>
</gene>
<dbReference type="CDD" id="cd19990">
    <property type="entry name" value="PBP1_GABAb_receptor_plant"/>
    <property type="match status" value="1"/>
</dbReference>
<dbReference type="InterPro" id="IPR015683">
    <property type="entry name" value="Ionotropic_Glu_rcpt"/>
</dbReference>
<dbReference type="GO" id="GO:1902600">
    <property type="term" value="P:proton transmembrane transport"/>
    <property type="evidence" value="ECO:0007669"/>
    <property type="project" value="UniProtKB-KW"/>
</dbReference>
<evidence type="ECO:0000256" key="12">
    <source>
        <dbReference type="ARBA" id="ARBA00023170"/>
    </source>
</evidence>
<keyword evidence="22" id="KW-1185">Reference proteome</keyword>
<dbReference type="InterPro" id="IPR019594">
    <property type="entry name" value="Glu/Gly-bd"/>
</dbReference>
<evidence type="ECO:0000256" key="5">
    <source>
        <dbReference type="ARBA" id="ARBA00022448"/>
    </source>
</evidence>
<dbReference type="CDD" id="cd13686">
    <property type="entry name" value="GluR_Plant"/>
    <property type="match status" value="1"/>
</dbReference>
<dbReference type="InterPro" id="IPR028082">
    <property type="entry name" value="Peripla_BP_I"/>
</dbReference>
<dbReference type="Pfam" id="PF00060">
    <property type="entry name" value="Lig_chan"/>
    <property type="match status" value="1"/>
</dbReference>
<dbReference type="InterPro" id="IPR004100">
    <property type="entry name" value="ATPase_F1/V1/A1_a/bsu_N"/>
</dbReference>
<dbReference type="GO" id="GO:0015276">
    <property type="term" value="F:ligand-gated monoatomic ion channel activity"/>
    <property type="evidence" value="ECO:0007669"/>
    <property type="project" value="InterPro"/>
</dbReference>
<evidence type="ECO:0000256" key="8">
    <source>
        <dbReference type="ARBA" id="ARBA00022781"/>
    </source>
</evidence>
<dbReference type="InterPro" id="IPR001320">
    <property type="entry name" value="Iontro_rcpt_C"/>
</dbReference>
<dbReference type="PIRSF" id="PIRSF037090">
    <property type="entry name" value="Iontro_Glu-like_rcpt_pln"/>
    <property type="match status" value="1"/>
</dbReference>
<dbReference type="Pfam" id="PF01094">
    <property type="entry name" value="ANF_receptor"/>
    <property type="match status" value="1"/>
</dbReference>
<evidence type="ECO:0000256" key="1">
    <source>
        <dbReference type="ARBA" id="ARBA00004141"/>
    </source>
</evidence>
<dbReference type="InterPro" id="IPR017103">
    <property type="entry name" value="Iontropic_Glu_rcpt_pln"/>
</dbReference>
<dbReference type="Gene3D" id="1.10.287.70">
    <property type="match status" value="1"/>
</dbReference>
<evidence type="ECO:0000256" key="16">
    <source>
        <dbReference type="ARBA" id="ARBA00049638"/>
    </source>
</evidence>
<dbReference type="SMART" id="SM00079">
    <property type="entry name" value="PBPe"/>
    <property type="match status" value="1"/>
</dbReference>
<dbReference type="EMBL" id="SZYD01000013">
    <property type="protein sequence ID" value="KAD4386256.1"/>
    <property type="molecule type" value="Genomic_DNA"/>
</dbReference>
<evidence type="ECO:0000313" key="21">
    <source>
        <dbReference type="EMBL" id="KAD4386256.1"/>
    </source>
</evidence>
<dbReference type="SUPFAM" id="SSF50615">
    <property type="entry name" value="N-terminal domain of alpha and beta subunits of F1 ATP synthase"/>
    <property type="match status" value="1"/>
</dbReference>
<dbReference type="Gene3D" id="2.40.30.20">
    <property type="match status" value="1"/>
</dbReference>
<evidence type="ECO:0000256" key="15">
    <source>
        <dbReference type="ARBA" id="ARBA00023303"/>
    </source>
</evidence>
<keyword evidence="6 19" id="KW-0812">Transmembrane</keyword>
<evidence type="ECO:0000259" key="20">
    <source>
        <dbReference type="SMART" id="SM00079"/>
    </source>
</evidence>
<keyword evidence="8" id="KW-0375">Hydrogen ion transport</keyword>
<keyword evidence="12 17" id="KW-0675">Receptor</keyword>
<dbReference type="GO" id="GO:0005524">
    <property type="term" value="F:ATP binding"/>
    <property type="evidence" value="ECO:0007669"/>
    <property type="project" value="UniProtKB-KW"/>
</dbReference>
<evidence type="ECO:0000256" key="7">
    <source>
        <dbReference type="ARBA" id="ARBA00022729"/>
    </source>
</evidence>
<feature type="transmembrane region" description="Helical" evidence="19">
    <location>
        <begin position="608"/>
        <end position="626"/>
    </location>
</feature>
<dbReference type="OrthoDB" id="5984008at2759"/>
<dbReference type="Pfam" id="PF02874">
    <property type="entry name" value="ATP-synt_ab_N"/>
    <property type="match status" value="1"/>
</dbReference>
<dbReference type="AlphaFoldDB" id="A0A5N6N8Z0"/>
<name>A0A5N6N8Z0_9ASTR</name>
<keyword evidence="10 17" id="KW-0406">Ion transport</keyword>
<dbReference type="SUPFAM" id="SSF53822">
    <property type="entry name" value="Periplasmic binding protein-like I"/>
    <property type="match status" value="1"/>
</dbReference>
<dbReference type="InterPro" id="IPR036121">
    <property type="entry name" value="ATPase_F1/V1/A1_a/bsu_N_sf"/>
</dbReference>
<evidence type="ECO:0000256" key="11">
    <source>
        <dbReference type="ARBA" id="ARBA00023136"/>
    </source>
</evidence>
<dbReference type="InterPro" id="IPR001828">
    <property type="entry name" value="ANF_lig-bd_rcpt"/>
</dbReference>
<feature type="domain" description="Ionotropic glutamate receptor C-terminal" evidence="20">
    <location>
        <begin position="418"/>
        <end position="767"/>
    </location>
</feature>
<dbReference type="Pfam" id="PF10613">
    <property type="entry name" value="Lig_chan-Glu_bd"/>
    <property type="match status" value="1"/>
</dbReference>
<evidence type="ECO:0000256" key="4">
    <source>
        <dbReference type="ARBA" id="ARBA00011095"/>
    </source>
</evidence>
<keyword evidence="7" id="KW-0732">Signal</keyword>
<reference evidence="21 22" key="1">
    <citation type="submission" date="2019-05" db="EMBL/GenBank/DDBJ databases">
        <title>Mikania micrantha, genome provides insights into the molecular mechanism of rapid growth.</title>
        <authorList>
            <person name="Liu B."/>
        </authorList>
    </citation>
    <scope>NUCLEOTIDE SEQUENCE [LARGE SCALE GENOMIC DNA]</scope>
    <source>
        <strain evidence="21">NLD-2019</strain>
        <tissue evidence="21">Leaf</tissue>
    </source>
</reference>
<evidence type="ECO:0000256" key="9">
    <source>
        <dbReference type="ARBA" id="ARBA00022989"/>
    </source>
</evidence>
<dbReference type="SUPFAM" id="SSF53850">
    <property type="entry name" value="Periplasmic binding protein-like II"/>
    <property type="match status" value="1"/>
</dbReference>
<keyword evidence="5 17" id="KW-0813">Transport</keyword>
<comment type="caution">
    <text evidence="21">The sequence shown here is derived from an EMBL/GenBank/DDBJ whole genome shotgun (WGS) entry which is preliminary data.</text>
</comment>
<comment type="function">
    <text evidence="17">Glutamate-gated receptor that probably acts as non-selective cation channel.</text>
</comment>
<evidence type="ECO:0000256" key="14">
    <source>
        <dbReference type="ARBA" id="ARBA00023286"/>
    </source>
</evidence>
<keyword evidence="14 17" id="KW-1071">Ligand-gated ion channel</keyword>
<keyword evidence="15 17" id="KW-0407">Ion channel</keyword>
<dbReference type="GO" id="GO:0046034">
    <property type="term" value="P:ATP metabolic process"/>
    <property type="evidence" value="ECO:0007669"/>
    <property type="project" value="InterPro"/>
</dbReference>
<evidence type="ECO:0000256" key="19">
    <source>
        <dbReference type="SAM" id="Phobius"/>
    </source>
</evidence>
<dbReference type="FunFam" id="1.10.287.70:FF:000037">
    <property type="entry name" value="Glutamate receptor"/>
    <property type="match status" value="1"/>
</dbReference>
<keyword evidence="13" id="KW-0325">Glycoprotein</keyword>
<dbReference type="PANTHER" id="PTHR34836">
    <property type="entry name" value="OS06G0188250 PROTEIN"/>
    <property type="match status" value="1"/>
</dbReference>
<feature type="disulfide bond" evidence="18">
    <location>
        <begin position="716"/>
        <end position="771"/>
    </location>
</feature>
<comment type="subunit">
    <text evidence="4">May form heteromers.</text>
</comment>
<evidence type="ECO:0000313" key="22">
    <source>
        <dbReference type="Proteomes" id="UP000326396"/>
    </source>
</evidence>
<dbReference type="InterPro" id="IPR023366">
    <property type="entry name" value="ATP_synth_asu-like_sf"/>
</dbReference>
<dbReference type="GO" id="GO:0016020">
    <property type="term" value="C:membrane"/>
    <property type="evidence" value="ECO:0007669"/>
    <property type="project" value="UniProtKB-SubCell"/>
</dbReference>
<evidence type="ECO:0000256" key="18">
    <source>
        <dbReference type="PIRSR" id="PIRSR037090-50"/>
    </source>
</evidence>
<comment type="subcellular location">
    <subcellularLocation>
        <location evidence="1">Membrane</location>
        <topology evidence="1">Multi-pass membrane protein</topology>
    </subcellularLocation>
</comment>